<accession>H0QY58</accession>
<comment type="caution">
    <text evidence="3">The sequence shown here is derived from an EMBL/GenBank/DDBJ whole genome shotgun (WGS) entry which is preliminary data.</text>
</comment>
<feature type="signal peptide" evidence="2">
    <location>
        <begin position="1"/>
        <end position="19"/>
    </location>
</feature>
<evidence type="ECO:0000256" key="1">
    <source>
        <dbReference type="ARBA" id="ARBA00022729"/>
    </source>
</evidence>
<name>H0QY58_9ACTN</name>
<dbReference type="Proteomes" id="UP000035034">
    <property type="component" value="Unassembled WGS sequence"/>
</dbReference>
<keyword evidence="4" id="KW-1185">Reference proteome</keyword>
<dbReference type="TCDB" id="1.B.24.1.3">
    <property type="family name" value="the mycobacterial porin (mbp) family"/>
</dbReference>
<dbReference type="OrthoDB" id="4569497at2"/>
<feature type="chain" id="PRO_5039133220" evidence="2">
    <location>
        <begin position="20"/>
        <end position="227"/>
    </location>
</feature>
<dbReference type="eggNOG" id="ENOG5031PD2">
    <property type="taxonomic scope" value="Bacteria"/>
</dbReference>
<evidence type="ECO:0000256" key="2">
    <source>
        <dbReference type="SAM" id="SignalP"/>
    </source>
</evidence>
<keyword evidence="1 2" id="KW-0732">Signal</keyword>
<dbReference type="Pfam" id="PF09203">
    <property type="entry name" value="MspA"/>
    <property type="match status" value="1"/>
</dbReference>
<dbReference type="EMBL" id="BAEH01000038">
    <property type="protein sequence ID" value="GAB17759.1"/>
    <property type="molecule type" value="Genomic_DNA"/>
</dbReference>
<evidence type="ECO:0000313" key="3">
    <source>
        <dbReference type="EMBL" id="GAB17759.1"/>
    </source>
</evidence>
<gene>
    <name evidence="3" type="primary">mspA</name>
    <name evidence="3" type="ORF">GOEFS_038_00260</name>
</gene>
<proteinExistence type="predicted"/>
<dbReference type="SUPFAM" id="SSF56959">
    <property type="entry name" value="Leukocidin-like"/>
    <property type="match status" value="1"/>
</dbReference>
<dbReference type="InterPro" id="IPR036435">
    <property type="entry name" value="Leukocidin/porin_MspA_sf"/>
</dbReference>
<dbReference type="InterPro" id="IPR015286">
    <property type="entry name" value="Porin_fam_mycobact-type"/>
</dbReference>
<organism evidence="3 4">
    <name type="scientific">Gordonia effusa NBRC 100432</name>
    <dbReference type="NCBI Taxonomy" id="1077974"/>
    <lineage>
        <taxon>Bacteria</taxon>
        <taxon>Bacillati</taxon>
        <taxon>Actinomycetota</taxon>
        <taxon>Actinomycetes</taxon>
        <taxon>Mycobacteriales</taxon>
        <taxon>Gordoniaceae</taxon>
        <taxon>Gordonia</taxon>
    </lineage>
</organism>
<dbReference type="Gene3D" id="2.60.40.1650">
    <property type="entry name" value="Porin MspA (Ig-like beta-sandwich domain)"/>
    <property type="match status" value="2"/>
</dbReference>
<reference evidence="3 4" key="1">
    <citation type="submission" date="2011-12" db="EMBL/GenBank/DDBJ databases">
        <title>Whole genome shotgun sequence of Gordonia effusa NBRC 100432.</title>
        <authorList>
            <person name="Yoshida I."/>
            <person name="Takarada H."/>
            <person name="Hosoyama A."/>
            <person name="Tsuchikane K."/>
            <person name="Katsumata H."/>
            <person name="Yamazaki S."/>
            <person name="Fujita N."/>
        </authorList>
    </citation>
    <scope>NUCLEOTIDE SEQUENCE [LARGE SCALE GENOMIC DNA]</scope>
    <source>
        <strain evidence="3 4">NBRC 100432</strain>
    </source>
</reference>
<protein>
    <submittedName>
        <fullName evidence="3">Porin MspA</fullName>
    </submittedName>
</protein>
<dbReference type="RefSeq" id="WP_007317096.1">
    <property type="nucleotide sequence ID" value="NZ_BAEH01000038.1"/>
</dbReference>
<dbReference type="AlphaFoldDB" id="H0QY58"/>
<sequence>MKRLVTSATLALTAMLALAFVVVTPALGATKTTSDGHQVAITAQTSKVRSGAPLDSNPMTKEAFITSDFRARISNIAKDKKLKAKVVVGYQFGYPVSVAPDGVTVTLHTPDLKLKGGLNAKVSPSVDIAAAGPTAKIGSDIGAEIGAESTIIPAADFEFKVAPGKISEVKTGEISMTEPEIELFLDGVQFSVTGAVGPVSVRPFATITVTTAKGLYVLNAYGNTRRV</sequence>
<evidence type="ECO:0000313" key="4">
    <source>
        <dbReference type="Proteomes" id="UP000035034"/>
    </source>
</evidence>